<sequence length="40" mass="4593">MDIAFLFLTSAQNKCKEALYLILTEETFYFFCINPLNAVG</sequence>
<reference evidence="1 2" key="1">
    <citation type="submission" date="2014-04" db="EMBL/GenBank/DDBJ databases">
        <authorList>
            <person name="Sears C."/>
            <person name="Carroll K."/>
            <person name="Sack B.R."/>
            <person name="Qadri F."/>
            <person name="Myers L.L."/>
            <person name="Chung G.-T."/>
            <person name="Escheverria P."/>
            <person name="Fraser C.M."/>
            <person name="Sadzewicz L."/>
            <person name="Shefchek K.A."/>
            <person name="Tallon L."/>
            <person name="Das S.P."/>
            <person name="Daugherty S."/>
            <person name="Mongodin E.F."/>
        </authorList>
    </citation>
    <scope>NUCLEOTIDE SEQUENCE [LARGE SCALE GENOMIC DNA]</scope>
    <source>
        <strain evidence="1 2">3975 RP4</strain>
    </source>
</reference>
<protein>
    <submittedName>
        <fullName evidence="1">Uncharacterized protein</fullName>
    </submittedName>
</protein>
<accession>A0A069SGN9</accession>
<evidence type="ECO:0000313" key="1">
    <source>
        <dbReference type="EMBL" id="KDS47761.1"/>
    </source>
</evidence>
<proteinExistence type="predicted"/>
<dbReference type="AlphaFoldDB" id="A0A069SGN9"/>
<organism evidence="1 2">
    <name type="scientific">Phocaeicola vulgatus str. 3975 RP4</name>
    <dbReference type="NCBI Taxonomy" id="1339352"/>
    <lineage>
        <taxon>Bacteria</taxon>
        <taxon>Pseudomonadati</taxon>
        <taxon>Bacteroidota</taxon>
        <taxon>Bacteroidia</taxon>
        <taxon>Bacteroidales</taxon>
        <taxon>Bacteroidaceae</taxon>
        <taxon>Phocaeicola</taxon>
    </lineage>
</organism>
<name>A0A069SGN9_PHOVU</name>
<dbReference type="PATRIC" id="fig|1339352.3.peg.3262"/>
<gene>
    <name evidence="1" type="ORF">M099_3441</name>
</gene>
<evidence type="ECO:0000313" key="2">
    <source>
        <dbReference type="Proteomes" id="UP000027661"/>
    </source>
</evidence>
<dbReference type="Proteomes" id="UP000027661">
    <property type="component" value="Unassembled WGS sequence"/>
</dbReference>
<dbReference type="EMBL" id="JNHM01000094">
    <property type="protein sequence ID" value="KDS47761.1"/>
    <property type="molecule type" value="Genomic_DNA"/>
</dbReference>
<comment type="caution">
    <text evidence="1">The sequence shown here is derived from an EMBL/GenBank/DDBJ whole genome shotgun (WGS) entry which is preliminary data.</text>
</comment>